<name>A0ABQ8Z576_9EUKA</name>
<proteinExistence type="predicted"/>
<protein>
    <submittedName>
        <fullName evidence="2">Uncharacterized protein</fullName>
    </submittedName>
</protein>
<dbReference type="Proteomes" id="UP001150062">
    <property type="component" value="Unassembled WGS sequence"/>
</dbReference>
<reference evidence="2" key="1">
    <citation type="submission" date="2022-08" db="EMBL/GenBank/DDBJ databases">
        <title>Novel sulfate-reducing endosymbionts in the free-living metamonad Anaeramoeba.</title>
        <authorList>
            <person name="Jerlstrom-Hultqvist J."/>
            <person name="Cepicka I."/>
            <person name="Gallot-Lavallee L."/>
            <person name="Salas-Leiva D."/>
            <person name="Curtis B.A."/>
            <person name="Zahonova K."/>
            <person name="Pipaliya S."/>
            <person name="Dacks J."/>
            <person name="Roger A.J."/>
        </authorList>
    </citation>
    <scope>NUCLEOTIDE SEQUENCE</scope>
    <source>
        <strain evidence="2">Schooner1</strain>
    </source>
</reference>
<evidence type="ECO:0000256" key="1">
    <source>
        <dbReference type="SAM" id="Coils"/>
    </source>
</evidence>
<comment type="caution">
    <text evidence="2">The sequence shown here is derived from an EMBL/GenBank/DDBJ whole genome shotgun (WGS) entry which is preliminary data.</text>
</comment>
<sequence length="339" mass="39953">MQAKESLLKRNYELTQETYSLMEKIEFLEIQNQKLVNQQIEYKKNADSLENDLISQMNNLSLGKEHKQFLIEKDSRILGGETGEILFRFNFKNFNKINTKTIYYYENDVTNKISYLSRDNIYENKKKQLITFYYVLRSGESNELISLKLINEICKKITPGKAVLCESPLKIKQYIKQYKKEMNTDTEFELLKKDYKLTGNGKKFIRMNLQGDYPMMILCTNSQLLTLTSNQQIYIDGTYLACSNGFQTLFTIMSFDNSTQLFIPAVWALLPDEQTDTLVVLFIYIKKLLNSILKKNLIGLQKLLHWIFRAQILMPVEYLLMIRLYTVVNFILCRQFTEN</sequence>
<keyword evidence="3" id="KW-1185">Reference proteome</keyword>
<dbReference type="EMBL" id="JAOAOG010000052">
    <property type="protein sequence ID" value="KAJ6251923.1"/>
    <property type="molecule type" value="Genomic_DNA"/>
</dbReference>
<organism evidence="2 3">
    <name type="scientific">Anaeramoeba flamelloides</name>
    <dbReference type="NCBI Taxonomy" id="1746091"/>
    <lineage>
        <taxon>Eukaryota</taxon>
        <taxon>Metamonada</taxon>
        <taxon>Anaeramoebidae</taxon>
        <taxon>Anaeramoeba</taxon>
    </lineage>
</organism>
<evidence type="ECO:0000313" key="3">
    <source>
        <dbReference type="Proteomes" id="UP001150062"/>
    </source>
</evidence>
<gene>
    <name evidence="2" type="ORF">M0813_14697</name>
</gene>
<feature type="coiled-coil region" evidence="1">
    <location>
        <begin position="25"/>
        <end position="52"/>
    </location>
</feature>
<keyword evidence="1" id="KW-0175">Coiled coil</keyword>
<evidence type="ECO:0000313" key="2">
    <source>
        <dbReference type="EMBL" id="KAJ6251923.1"/>
    </source>
</evidence>
<accession>A0ABQ8Z576</accession>